<reference evidence="1" key="1">
    <citation type="submission" date="2023-08" db="EMBL/GenBank/DDBJ databases">
        <title>Reference Genome Resource for the Citrus Pathogen Phytophthora citrophthora.</title>
        <authorList>
            <person name="Moller H."/>
            <person name="Coetzee B."/>
            <person name="Rose L.J."/>
            <person name="Van Niekerk J.M."/>
        </authorList>
    </citation>
    <scope>NUCLEOTIDE SEQUENCE</scope>
    <source>
        <strain evidence="1">STE-U-9442</strain>
    </source>
</reference>
<keyword evidence="2" id="KW-1185">Reference proteome</keyword>
<dbReference type="AlphaFoldDB" id="A0AAD9G1G3"/>
<dbReference type="Gene3D" id="1.25.40.20">
    <property type="entry name" value="Ankyrin repeat-containing domain"/>
    <property type="match status" value="1"/>
</dbReference>
<dbReference type="EMBL" id="JASMQC010000042">
    <property type="protein sequence ID" value="KAK1930026.1"/>
    <property type="molecule type" value="Genomic_DNA"/>
</dbReference>
<proteinExistence type="predicted"/>
<evidence type="ECO:0000313" key="2">
    <source>
        <dbReference type="Proteomes" id="UP001259832"/>
    </source>
</evidence>
<comment type="caution">
    <text evidence="1">The sequence shown here is derived from an EMBL/GenBank/DDBJ whole genome shotgun (WGS) entry which is preliminary data.</text>
</comment>
<dbReference type="Pfam" id="PF13637">
    <property type="entry name" value="Ank_4"/>
    <property type="match status" value="1"/>
</dbReference>
<sequence>MVLALRIVSNVVRGRSNVDAAHIESLITRFLLPSPNMSLTDAIQFNSLELLDWIWDASCTSVDARSPTWTLTNYLRSDPHYYRWQFAEAMKVAVQRADLQVVKWLFAHFSWCVVPIAAVELAAAKGDLDILKFLRVETATVMDLNIHRDKQAPTHGEGDIGVEWYSNNSTIRCALGKGHIDIAWWLYEGAPYNNSKTLNEIAKYYLRIGDIEKADSALPNREKMFQLVVVCSNPQAIEAGMDRGYYTQREERAAGRALRVLAREGRVDLLQRMVELYPGPPLHAYYWGEEWSSAVEEACRSGKLFALQFLMNHPNGRRICENVRRVSDLICFAGRNGDLEMMEFIYGQILAARALRIALRKSPKVDMRYAVATGGHVNVLEWYVERFPATVQHSAERIISTASRYGQLDILRKLHYLDVLSRLQTCSSSSNINEKTDMWWPLGCNAMDVAAAHGRLDVLKWLHVHRDEKCSTNAMDLAAANGYLEIVQWLHGSREEGCTTKAMDGAVGNGHVHVADWLYRNRSEGCTTDAIDQAAQRGHLDAIKWLYVNELTGGTAEALTNAITRGHWPVANWLHAHFPGLVPVGLDFSTSDVSINFEILLFLHFHFPSELTPHVVRQATIIFSSIYCGTVSDAIVVQWLKENYPDQQPRDRERG</sequence>
<evidence type="ECO:0000313" key="1">
    <source>
        <dbReference type="EMBL" id="KAK1930026.1"/>
    </source>
</evidence>
<dbReference type="SUPFAM" id="SSF48403">
    <property type="entry name" value="Ankyrin repeat"/>
    <property type="match status" value="1"/>
</dbReference>
<dbReference type="InterPro" id="IPR002110">
    <property type="entry name" value="Ankyrin_rpt"/>
</dbReference>
<accession>A0AAD9G1G3</accession>
<gene>
    <name evidence="1" type="ORF">P3T76_014523</name>
</gene>
<dbReference type="InterPro" id="IPR036770">
    <property type="entry name" value="Ankyrin_rpt-contain_sf"/>
</dbReference>
<dbReference type="PANTHER" id="PTHR46586">
    <property type="entry name" value="ANKYRIN REPEAT-CONTAINING PROTEIN"/>
    <property type="match status" value="1"/>
</dbReference>
<organism evidence="1 2">
    <name type="scientific">Phytophthora citrophthora</name>
    <dbReference type="NCBI Taxonomy" id="4793"/>
    <lineage>
        <taxon>Eukaryota</taxon>
        <taxon>Sar</taxon>
        <taxon>Stramenopiles</taxon>
        <taxon>Oomycota</taxon>
        <taxon>Peronosporomycetes</taxon>
        <taxon>Peronosporales</taxon>
        <taxon>Peronosporaceae</taxon>
        <taxon>Phytophthora</taxon>
    </lineage>
</organism>
<name>A0AAD9G1G3_9STRA</name>
<dbReference type="PANTHER" id="PTHR46586:SF3">
    <property type="entry name" value="ANKYRIN REPEAT-CONTAINING PROTEIN"/>
    <property type="match status" value="1"/>
</dbReference>
<dbReference type="Proteomes" id="UP001259832">
    <property type="component" value="Unassembled WGS sequence"/>
</dbReference>
<protein>
    <submittedName>
        <fullName evidence="1">Ankyrin repeat protein</fullName>
    </submittedName>
</protein>
<dbReference type="InterPro" id="IPR052050">
    <property type="entry name" value="SecEffector_AnkRepeat"/>
</dbReference>
<dbReference type="SUPFAM" id="SSF140860">
    <property type="entry name" value="Pseudo ankyrin repeat-like"/>
    <property type="match status" value="1"/>
</dbReference>